<evidence type="ECO:0000256" key="1">
    <source>
        <dbReference type="SAM" id="MobiDB-lite"/>
    </source>
</evidence>
<sequence>MKFRLIFAAGLLALGGCATYDYTGAGSGGYYRGAPAVQYRYPPGYSPYFYGNPYGNPYGAGSIGLYDYPVYPVYRGGGGYYYRQNDRRPQYRPPRPNGSFNNGGRPNGPRPNGPRPQQPNRPPATGAPPSRPPPRIGAPPRVIREIQRQTAPRSTREQTP</sequence>
<feature type="signal peptide" evidence="2">
    <location>
        <begin position="1"/>
        <end position="20"/>
    </location>
</feature>
<dbReference type="Proteomes" id="UP000239204">
    <property type="component" value="Unassembled WGS sequence"/>
</dbReference>
<gene>
    <name evidence="3" type="ORF">XarjCFBP7645_19540</name>
</gene>
<feature type="region of interest" description="Disordered" evidence="1">
    <location>
        <begin position="79"/>
        <end position="160"/>
    </location>
</feature>
<feature type="compositionally biased region" description="Pro residues" evidence="1">
    <location>
        <begin position="108"/>
        <end position="137"/>
    </location>
</feature>
<name>A0A2S7AC19_9XANT</name>
<dbReference type="EMBL" id="MIGY01000003">
    <property type="protein sequence ID" value="PPU06661.1"/>
    <property type="molecule type" value="Genomic_DNA"/>
</dbReference>
<evidence type="ECO:0000256" key="2">
    <source>
        <dbReference type="SAM" id="SignalP"/>
    </source>
</evidence>
<protein>
    <recommendedName>
        <fullName evidence="5">Lipoprotein</fullName>
    </recommendedName>
</protein>
<dbReference type="AlphaFoldDB" id="A0A2S7AC19"/>
<comment type="caution">
    <text evidence="3">The sequence shown here is derived from an EMBL/GenBank/DDBJ whole genome shotgun (WGS) entry which is preliminary data.</text>
</comment>
<evidence type="ECO:0008006" key="5">
    <source>
        <dbReference type="Google" id="ProtNLM"/>
    </source>
</evidence>
<accession>A0A2S7AC19</accession>
<organism evidence="3 4">
    <name type="scientific">Xanthomonas arboricola</name>
    <dbReference type="NCBI Taxonomy" id="56448"/>
    <lineage>
        <taxon>Bacteria</taxon>
        <taxon>Pseudomonadati</taxon>
        <taxon>Pseudomonadota</taxon>
        <taxon>Gammaproteobacteria</taxon>
        <taxon>Lysobacterales</taxon>
        <taxon>Lysobacteraceae</taxon>
        <taxon>Xanthomonas</taxon>
    </lineage>
</organism>
<feature type="chain" id="PRO_5015424439" description="Lipoprotein" evidence="2">
    <location>
        <begin position="21"/>
        <end position="160"/>
    </location>
</feature>
<evidence type="ECO:0000313" key="3">
    <source>
        <dbReference type="EMBL" id="PPU06661.1"/>
    </source>
</evidence>
<proteinExistence type="predicted"/>
<dbReference type="PROSITE" id="PS51257">
    <property type="entry name" value="PROKAR_LIPOPROTEIN"/>
    <property type="match status" value="1"/>
</dbReference>
<reference evidence="3 4" key="1">
    <citation type="submission" date="2016-08" db="EMBL/GenBank/DDBJ databases">
        <title>Evolution of the type three secretion system and type three effector repertoires in Xanthomonas.</title>
        <authorList>
            <person name="Merda D."/>
            <person name="Briand M."/>
            <person name="Bosis E."/>
            <person name="Rousseau C."/>
            <person name="Portier P."/>
            <person name="Jacques M.-A."/>
            <person name="Fischer-Le Saux M."/>
        </authorList>
    </citation>
    <scope>NUCLEOTIDE SEQUENCE [LARGE SCALE GENOMIC DNA]</scope>
    <source>
        <strain evidence="3 4">CFBP 7645</strain>
    </source>
</reference>
<dbReference type="RefSeq" id="WP_104538759.1">
    <property type="nucleotide sequence ID" value="NZ_MIGY01000003.1"/>
</dbReference>
<evidence type="ECO:0000313" key="4">
    <source>
        <dbReference type="Proteomes" id="UP000239204"/>
    </source>
</evidence>
<keyword evidence="2" id="KW-0732">Signal</keyword>